<organism evidence="1 2">
    <name type="scientific">Phanerochaete sordida</name>
    <dbReference type="NCBI Taxonomy" id="48140"/>
    <lineage>
        <taxon>Eukaryota</taxon>
        <taxon>Fungi</taxon>
        <taxon>Dikarya</taxon>
        <taxon>Basidiomycota</taxon>
        <taxon>Agaricomycotina</taxon>
        <taxon>Agaricomycetes</taxon>
        <taxon>Polyporales</taxon>
        <taxon>Phanerochaetaceae</taxon>
        <taxon>Phanerochaete</taxon>
    </lineage>
</organism>
<evidence type="ECO:0000313" key="1">
    <source>
        <dbReference type="EMBL" id="GJE97890.1"/>
    </source>
</evidence>
<dbReference type="EMBL" id="BPQB01000078">
    <property type="protein sequence ID" value="GJE97890.1"/>
    <property type="molecule type" value="Genomic_DNA"/>
</dbReference>
<name>A0A9P3GQY2_9APHY</name>
<evidence type="ECO:0000313" key="2">
    <source>
        <dbReference type="Proteomes" id="UP000703269"/>
    </source>
</evidence>
<reference evidence="1 2" key="1">
    <citation type="submission" date="2021-08" db="EMBL/GenBank/DDBJ databases">
        <title>Draft Genome Sequence of Phanerochaete sordida strain YK-624.</title>
        <authorList>
            <person name="Mori T."/>
            <person name="Dohra H."/>
            <person name="Suzuki T."/>
            <person name="Kawagishi H."/>
            <person name="Hirai H."/>
        </authorList>
    </citation>
    <scope>NUCLEOTIDE SEQUENCE [LARGE SCALE GENOMIC DNA]</scope>
    <source>
        <strain evidence="1 2">YK-624</strain>
    </source>
</reference>
<proteinExistence type="predicted"/>
<keyword evidence="2" id="KW-1185">Reference proteome</keyword>
<gene>
    <name evidence="1" type="ORF">PsYK624_141120</name>
</gene>
<comment type="caution">
    <text evidence="1">The sequence shown here is derived from an EMBL/GenBank/DDBJ whole genome shotgun (WGS) entry which is preliminary data.</text>
</comment>
<accession>A0A9P3GQY2</accession>
<sequence>MQSLFIYIHHEHRKAFSQPINRTIMLAMASASTSSVLPTRRRGIPRAAASLSGYIATSIARKLCTISWYMQSRAWVKYGRERRRRGLAHVQFEGHAQQMQCVEQRLPDFADFAEVELEDVRLDLNTTTDRRTIAVPRHIVGLDGSQHRQTRKVSRICGERKEAEAAYLLPGPARSRKAAGNVHESARKLDLRLSVW</sequence>
<dbReference type="AlphaFoldDB" id="A0A9P3GQY2"/>
<protein>
    <submittedName>
        <fullName evidence="1">Uncharacterized protein</fullName>
    </submittedName>
</protein>
<dbReference type="Proteomes" id="UP000703269">
    <property type="component" value="Unassembled WGS sequence"/>
</dbReference>